<dbReference type="EMBL" id="CAXAJV020001301">
    <property type="protein sequence ID" value="CAL7952192.1"/>
    <property type="molecule type" value="Genomic_DNA"/>
</dbReference>
<gene>
    <name evidence="2" type="ORF">XYLVIOL_LOCUS10927</name>
</gene>
<accession>A0ABP1PIH3</accession>
<feature type="region of interest" description="Disordered" evidence="1">
    <location>
        <begin position="260"/>
        <end position="284"/>
    </location>
</feature>
<evidence type="ECO:0000313" key="3">
    <source>
        <dbReference type="Proteomes" id="UP001642520"/>
    </source>
</evidence>
<proteinExistence type="predicted"/>
<reference evidence="2 3" key="1">
    <citation type="submission" date="2024-08" db="EMBL/GenBank/DDBJ databases">
        <authorList>
            <person name="Will J Nash"/>
            <person name="Angela Man"/>
            <person name="Seanna McTaggart"/>
            <person name="Kendall Baker"/>
            <person name="Tom Barker"/>
            <person name="Leah Catchpole"/>
            <person name="Alex Durrant"/>
            <person name="Karim Gharbi"/>
            <person name="Naomi Irish"/>
            <person name="Gemy Kaithakottil"/>
            <person name="Debby Ku"/>
            <person name="Aaliyah Providence"/>
            <person name="Felix Shaw"/>
            <person name="David Swarbreck"/>
            <person name="Chris Watkins"/>
            <person name="Ann M. McCartney"/>
            <person name="Giulio Formenti"/>
            <person name="Alice Mouton"/>
            <person name="Noel Vella"/>
            <person name="Bjorn M von Reumont"/>
            <person name="Adriana Vella"/>
            <person name="Wilfried Haerty"/>
        </authorList>
    </citation>
    <scope>NUCLEOTIDE SEQUENCE [LARGE SCALE GENOMIC DNA]</scope>
</reference>
<comment type="caution">
    <text evidence="2">The sequence shown here is derived from an EMBL/GenBank/DDBJ whole genome shotgun (WGS) entry which is preliminary data.</text>
</comment>
<organism evidence="2 3">
    <name type="scientific">Xylocopa violacea</name>
    <name type="common">Violet carpenter bee</name>
    <name type="synonym">Apis violacea</name>
    <dbReference type="NCBI Taxonomy" id="135666"/>
    <lineage>
        <taxon>Eukaryota</taxon>
        <taxon>Metazoa</taxon>
        <taxon>Ecdysozoa</taxon>
        <taxon>Arthropoda</taxon>
        <taxon>Hexapoda</taxon>
        <taxon>Insecta</taxon>
        <taxon>Pterygota</taxon>
        <taxon>Neoptera</taxon>
        <taxon>Endopterygota</taxon>
        <taxon>Hymenoptera</taxon>
        <taxon>Apocrita</taxon>
        <taxon>Aculeata</taxon>
        <taxon>Apoidea</taxon>
        <taxon>Anthophila</taxon>
        <taxon>Apidae</taxon>
        <taxon>Xylocopa</taxon>
        <taxon>Xylocopa</taxon>
    </lineage>
</organism>
<dbReference type="Proteomes" id="UP001642520">
    <property type="component" value="Unassembled WGS sequence"/>
</dbReference>
<keyword evidence="3" id="KW-1185">Reference proteome</keyword>
<evidence type="ECO:0000313" key="2">
    <source>
        <dbReference type="EMBL" id="CAL7952192.1"/>
    </source>
</evidence>
<evidence type="ECO:0000256" key="1">
    <source>
        <dbReference type="SAM" id="MobiDB-lite"/>
    </source>
</evidence>
<name>A0ABP1PIH3_XYLVO</name>
<dbReference type="PANTHER" id="PTHR10773">
    <property type="entry name" value="DNA-DIRECTED RNA POLYMERASES I, II, AND III SUBUNIT RPABC2"/>
    <property type="match status" value="1"/>
</dbReference>
<dbReference type="PANTHER" id="PTHR10773:SF19">
    <property type="match status" value="1"/>
</dbReference>
<sequence length="364" mass="42531">MKKKMESWFDTQKMNMNQEQLLSTQIFYYKYQNNLDFSEDAPINIQWQKDTPITDIITESDFQHDAISSTNNSLTNYFVPNEPTNAQLSNSSEEITISMRSKQLKRAKIISDKESLKRTKHPELWKVNIKKNARLKGEEYIGVGGKIVPAKTMGPPCKCRMHCTKKVNETVRKELHNFFWKMFNWEQRKQCIALSVKESPKQRTRCRGNVKSGHRRQVTFTYSLLLNGEFITVCKCMFLSTFALSEKFVRHVMDKKRISPEGIIEPDQRGKHSPKSKKSESVKNRVREHIKSFPTEKSTDPLNCTGKRYLDSKLSIVAMHKLYVSKCKAEGVPDSDIVKESYYREMFKTEFTLGFKRPESKENY</sequence>
<protein>
    <submittedName>
        <fullName evidence="2">Uncharacterized protein</fullName>
    </submittedName>
</protein>